<reference evidence="2" key="1">
    <citation type="submission" date="2022-10" db="EMBL/GenBank/DDBJ databases">
        <title>Culturing micro-colonial fungi from biological soil crusts in the Mojave desert and describing Neophaeococcomyces mojavensis, and introducing the new genera and species Taxawa tesnikishii.</title>
        <authorList>
            <person name="Kurbessoian T."/>
            <person name="Stajich J.E."/>
        </authorList>
    </citation>
    <scope>NUCLEOTIDE SEQUENCE</scope>
    <source>
        <strain evidence="2">TK_1</strain>
    </source>
</reference>
<feature type="region of interest" description="Disordered" evidence="1">
    <location>
        <begin position="267"/>
        <end position="296"/>
    </location>
</feature>
<dbReference type="EMBL" id="JAPDRL010000032">
    <property type="protein sequence ID" value="KAJ9665129.1"/>
    <property type="molecule type" value="Genomic_DNA"/>
</dbReference>
<name>A0ABQ9NRU2_9PEZI</name>
<gene>
    <name evidence="2" type="ORF">H2201_004789</name>
</gene>
<evidence type="ECO:0000313" key="2">
    <source>
        <dbReference type="EMBL" id="KAJ9665129.1"/>
    </source>
</evidence>
<evidence type="ECO:0000313" key="3">
    <source>
        <dbReference type="Proteomes" id="UP001172684"/>
    </source>
</evidence>
<organism evidence="2 3">
    <name type="scientific">Coniosporium apollinis</name>
    <dbReference type="NCBI Taxonomy" id="61459"/>
    <lineage>
        <taxon>Eukaryota</taxon>
        <taxon>Fungi</taxon>
        <taxon>Dikarya</taxon>
        <taxon>Ascomycota</taxon>
        <taxon>Pezizomycotina</taxon>
        <taxon>Dothideomycetes</taxon>
        <taxon>Dothideomycetes incertae sedis</taxon>
        <taxon>Coniosporium</taxon>
    </lineage>
</organism>
<feature type="region of interest" description="Disordered" evidence="1">
    <location>
        <begin position="1"/>
        <end position="24"/>
    </location>
</feature>
<keyword evidence="3" id="KW-1185">Reference proteome</keyword>
<sequence>MTDAQDVYEHAASAPTQPDFSTGVLPSTPCASKHVALMRCNAHNPNLRIEPYLTTRDARSGVLSNADGTPKRIPSNARNSGVLAPSFTDNKHLIPKAMVFLFRNMSIAREDVAEILAENGFSADAYPLKERSILKWRDRWQKGLWSSEFFLGFVRANVETYNTTKQPSDPTYVDLTADIKALFWHDPSRWREGTAMELYAPLTRALDLHAAWADSEWQRYMRDVYVVACISTWANRLEPDAAGVQAGGFRQVYADVRATRETVSRPEIGKVPTRASVTSGPERQVREADLGRYVAP</sequence>
<proteinExistence type="predicted"/>
<comment type="caution">
    <text evidence="2">The sequence shown here is derived from an EMBL/GenBank/DDBJ whole genome shotgun (WGS) entry which is preliminary data.</text>
</comment>
<evidence type="ECO:0000256" key="1">
    <source>
        <dbReference type="SAM" id="MobiDB-lite"/>
    </source>
</evidence>
<accession>A0ABQ9NRU2</accession>
<protein>
    <submittedName>
        <fullName evidence="2">Uncharacterized protein</fullName>
    </submittedName>
</protein>
<dbReference type="Proteomes" id="UP001172684">
    <property type="component" value="Unassembled WGS sequence"/>
</dbReference>